<dbReference type="CDD" id="cd00082">
    <property type="entry name" value="HisKA"/>
    <property type="match status" value="1"/>
</dbReference>
<dbReference type="InterPro" id="IPR036890">
    <property type="entry name" value="HATPase_C_sf"/>
</dbReference>
<accession>A0A6P1SYC7</accession>
<dbReference type="InterPro" id="IPR005467">
    <property type="entry name" value="His_kinase_dom"/>
</dbReference>
<dbReference type="GO" id="GO:0005524">
    <property type="term" value="F:ATP binding"/>
    <property type="evidence" value="ECO:0007669"/>
    <property type="project" value="UniProtKB-KW"/>
</dbReference>
<dbReference type="KEGG" id="amaq:GO499_09885"/>
<evidence type="ECO:0000313" key="12">
    <source>
        <dbReference type="Proteomes" id="UP000464495"/>
    </source>
</evidence>
<gene>
    <name evidence="11" type="ORF">GO499_09885</name>
</gene>
<evidence type="ECO:0000256" key="8">
    <source>
        <dbReference type="ARBA" id="ARBA00023012"/>
    </source>
</evidence>
<evidence type="ECO:0000313" key="11">
    <source>
        <dbReference type="EMBL" id="QHQ35478.1"/>
    </source>
</evidence>
<dbReference type="PRINTS" id="PR00344">
    <property type="entry name" value="BCTRLSENSOR"/>
</dbReference>
<dbReference type="CDD" id="cd00075">
    <property type="entry name" value="HATPase"/>
    <property type="match status" value="1"/>
</dbReference>
<keyword evidence="9" id="KW-0472">Membrane</keyword>
<evidence type="ECO:0000256" key="1">
    <source>
        <dbReference type="ARBA" id="ARBA00000085"/>
    </source>
</evidence>
<dbReference type="InterPro" id="IPR003594">
    <property type="entry name" value="HATPase_dom"/>
</dbReference>
<keyword evidence="5" id="KW-0547">Nucleotide-binding</keyword>
<dbReference type="InterPro" id="IPR036097">
    <property type="entry name" value="HisK_dim/P_sf"/>
</dbReference>
<evidence type="ECO:0000256" key="7">
    <source>
        <dbReference type="ARBA" id="ARBA00022840"/>
    </source>
</evidence>
<keyword evidence="9" id="KW-1133">Transmembrane helix</keyword>
<dbReference type="Gene3D" id="1.10.287.130">
    <property type="match status" value="1"/>
</dbReference>
<evidence type="ECO:0000256" key="2">
    <source>
        <dbReference type="ARBA" id="ARBA00012438"/>
    </source>
</evidence>
<dbReference type="SMART" id="SM00387">
    <property type="entry name" value="HATPase_c"/>
    <property type="match status" value="1"/>
</dbReference>
<evidence type="ECO:0000256" key="4">
    <source>
        <dbReference type="ARBA" id="ARBA00022679"/>
    </source>
</evidence>
<dbReference type="AlphaFoldDB" id="A0A6P1SYC7"/>
<feature type="domain" description="Histidine kinase" evidence="10">
    <location>
        <begin position="211"/>
        <end position="422"/>
    </location>
</feature>
<organism evidence="11 12">
    <name type="scientific">Algicella marina</name>
    <dbReference type="NCBI Taxonomy" id="2683284"/>
    <lineage>
        <taxon>Bacteria</taxon>
        <taxon>Pseudomonadati</taxon>
        <taxon>Pseudomonadota</taxon>
        <taxon>Alphaproteobacteria</taxon>
        <taxon>Rhodobacterales</taxon>
        <taxon>Paracoccaceae</taxon>
        <taxon>Algicella</taxon>
    </lineage>
</organism>
<proteinExistence type="predicted"/>
<name>A0A6P1SYC7_9RHOB</name>
<evidence type="ECO:0000256" key="3">
    <source>
        <dbReference type="ARBA" id="ARBA00022553"/>
    </source>
</evidence>
<dbReference type="GO" id="GO:0000155">
    <property type="term" value="F:phosphorelay sensor kinase activity"/>
    <property type="evidence" value="ECO:0007669"/>
    <property type="project" value="InterPro"/>
</dbReference>
<evidence type="ECO:0000256" key="5">
    <source>
        <dbReference type="ARBA" id="ARBA00022741"/>
    </source>
</evidence>
<dbReference type="InterPro" id="IPR003661">
    <property type="entry name" value="HisK_dim/P_dom"/>
</dbReference>
<keyword evidence="3" id="KW-0597">Phosphoprotein</keyword>
<dbReference type="PANTHER" id="PTHR42878">
    <property type="entry name" value="TWO-COMPONENT HISTIDINE KINASE"/>
    <property type="match status" value="1"/>
</dbReference>
<dbReference type="GO" id="GO:0007234">
    <property type="term" value="P:osmosensory signaling via phosphorelay pathway"/>
    <property type="evidence" value="ECO:0007669"/>
    <property type="project" value="TreeGrafter"/>
</dbReference>
<comment type="catalytic activity">
    <reaction evidence="1">
        <text>ATP + protein L-histidine = ADP + protein N-phospho-L-histidine.</text>
        <dbReference type="EC" id="2.7.13.3"/>
    </reaction>
</comment>
<dbReference type="InterPro" id="IPR050351">
    <property type="entry name" value="BphY/WalK/GraS-like"/>
</dbReference>
<sequence>MLILLALVALFAIGGSTYARLHSAQTRIEAAGISLPSRIAALEHAIGYGGMIHDFKNYVLRPTEDNYRTGALNGIREARLILTEVEQIAADFGVSISTDAQRAVIAEYSDVIPQVRALHEQGMTAREIDQLVRISDSAALDEISDVHAQIGQALAQQLTVVHRGINTLFTLTVFASAVTAFLLFALYRREVGRQISVLDTRKQQLELFTGIAAHDLRTPLRQITSLADFAREDLAELSVDTGEIPEFLEDIASRARRMEHLVQETLYFTQGKGTADPIEDLDLEEIVREIGALHMPAQGSLIVDTPLARIPARRIELEIVLRNLIDNAVKHHGGGSPTVRVRHHQVNGYHLIEVEDDGPGIPDGIKARMLARPHSDRPGQEELGGIGLSATRRILANLGGNISVHDAGRRGSVFEITIPARATHVAEPETTR</sequence>
<keyword evidence="8" id="KW-0902">Two-component regulatory system</keyword>
<evidence type="ECO:0000256" key="9">
    <source>
        <dbReference type="SAM" id="Phobius"/>
    </source>
</evidence>
<dbReference type="EC" id="2.7.13.3" evidence="2"/>
<dbReference type="PANTHER" id="PTHR42878:SF7">
    <property type="entry name" value="SENSOR HISTIDINE KINASE GLRK"/>
    <property type="match status" value="1"/>
</dbReference>
<protein>
    <recommendedName>
        <fullName evidence="2">histidine kinase</fullName>
        <ecNumber evidence="2">2.7.13.3</ecNumber>
    </recommendedName>
</protein>
<dbReference type="RefSeq" id="WP_161862039.1">
    <property type="nucleotide sequence ID" value="NZ_CP046620.1"/>
</dbReference>
<keyword evidence="9" id="KW-0812">Transmembrane</keyword>
<dbReference type="InterPro" id="IPR004358">
    <property type="entry name" value="Sig_transdc_His_kin-like_C"/>
</dbReference>
<keyword evidence="7" id="KW-0067">ATP-binding</keyword>
<reference evidence="11 12" key="1">
    <citation type="submission" date="2019-12" db="EMBL/GenBank/DDBJ databases">
        <title>Complete genome sequence of Algicella marina strain 9Alg 56(T) isolated from the red alga Tichocarpus crinitus.</title>
        <authorList>
            <person name="Kim S.-G."/>
            <person name="Nedashkovskaya O.I."/>
        </authorList>
    </citation>
    <scope>NUCLEOTIDE SEQUENCE [LARGE SCALE GENOMIC DNA]</scope>
    <source>
        <strain evidence="11 12">9Alg 56</strain>
    </source>
</reference>
<dbReference type="SUPFAM" id="SSF47384">
    <property type="entry name" value="Homodimeric domain of signal transducing histidine kinase"/>
    <property type="match status" value="1"/>
</dbReference>
<keyword evidence="12" id="KW-1185">Reference proteome</keyword>
<evidence type="ECO:0000259" key="10">
    <source>
        <dbReference type="PROSITE" id="PS50109"/>
    </source>
</evidence>
<keyword evidence="6" id="KW-0418">Kinase</keyword>
<dbReference type="Pfam" id="PF00512">
    <property type="entry name" value="HisKA"/>
    <property type="match status" value="1"/>
</dbReference>
<dbReference type="SUPFAM" id="SSF55874">
    <property type="entry name" value="ATPase domain of HSP90 chaperone/DNA topoisomerase II/histidine kinase"/>
    <property type="match status" value="1"/>
</dbReference>
<dbReference type="GO" id="GO:0030295">
    <property type="term" value="F:protein kinase activator activity"/>
    <property type="evidence" value="ECO:0007669"/>
    <property type="project" value="TreeGrafter"/>
</dbReference>
<dbReference type="Pfam" id="PF02518">
    <property type="entry name" value="HATPase_c"/>
    <property type="match status" value="1"/>
</dbReference>
<dbReference type="SMART" id="SM00388">
    <property type="entry name" value="HisKA"/>
    <property type="match status" value="1"/>
</dbReference>
<dbReference type="Gene3D" id="3.30.565.10">
    <property type="entry name" value="Histidine kinase-like ATPase, C-terminal domain"/>
    <property type="match status" value="1"/>
</dbReference>
<dbReference type="Proteomes" id="UP000464495">
    <property type="component" value="Chromosome"/>
</dbReference>
<feature type="transmembrane region" description="Helical" evidence="9">
    <location>
        <begin position="168"/>
        <end position="187"/>
    </location>
</feature>
<evidence type="ECO:0000256" key="6">
    <source>
        <dbReference type="ARBA" id="ARBA00022777"/>
    </source>
</evidence>
<dbReference type="PROSITE" id="PS50109">
    <property type="entry name" value="HIS_KIN"/>
    <property type="match status" value="1"/>
</dbReference>
<dbReference type="EMBL" id="CP046620">
    <property type="protein sequence ID" value="QHQ35478.1"/>
    <property type="molecule type" value="Genomic_DNA"/>
</dbReference>
<keyword evidence="4" id="KW-0808">Transferase</keyword>
<dbReference type="GO" id="GO:0000156">
    <property type="term" value="F:phosphorelay response regulator activity"/>
    <property type="evidence" value="ECO:0007669"/>
    <property type="project" value="TreeGrafter"/>
</dbReference>